<feature type="domain" description="Metalloenzyme" evidence="11">
    <location>
        <begin position="5"/>
        <end position="509"/>
    </location>
</feature>
<reference evidence="13 14" key="1">
    <citation type="journal article" date="2015" name="Nature">
        <title>rRNA introns, odd ribosomes, and small enigmatic genomes across a large radiation of phyla.</title>
        <authorList>
            <person name="Brown C.T."/>
            <person name="Hug L.A."/>
            <person name="Thomas B.C."/>
            <person name="Sharon I."/>
            <person name="Castelle C.J."/>
            <person name="Singh A."/>
            <person name="Wilkins M.J."/>
            <person name="Williams K.H."/>
            <person name="Banfield J.F."/>
        </authorList>
    </citation>
    <scope>NUCLEOTIDE SEQUENCE [LARGE SCALE GENOMIC DNA]</scope>
</reference>
<evidence type="ECO:0000256" key="10">
    <source>
        <dbReference type="PIRSR" id="PIRSR001492-3"/>
    </source>
</evidence>
<evidence type="ECO:0000256" key="5">
    <source>
        <dbReference type="ARBA" id="ARBA00022723"/>
    </source>
</evidence>
<dbReference type="InterPro" id="IPR011258">
    <property type="entry name" value="BPG-indep_PGM_N"/>
</dbReference>
<dbReference type="SUPFAM" id="SSF53649">
    <property type="entry name" value="Alkaline phosphatase-like"/>
    <property type="match status" value="1"/>
</dbReference>
<feature type="binding site" evidence="10">
    <location>
        <position position="443"/>
    </location>
    <ligand>
        <name>Mn(2+)</name>
        <dbReference type="ChEBI" id="CHEBI:29035"/>
        <label>2</label>
    </ligand>
</feature>
<sequence>MAKRTVVLLILSGWGVGRKDASNPIYQAEPKNINQIRLTYPAGTLQASGIAVGLPWNEEGNPEVGYLTMGAGKVLYQDYLRISLTIQDGSFFENEELLRVIRGAKEKGGKVNFLGLIGEGTSVSALEHLEALMKMAGDEGTPFALHLFGDGRDSAQGSASRLMAHLPQERIGSISGRHYAMDIDLHLDKTLRAYEAIAGIKAPVNGVEDRSEFVKELYTSGVTDEFIVPTLFDKDLAVKGGDGVIFFNFSEDSQRQLARMFVDPAYGGTPHYELGEREVKKHAIPEDLSLLSLIEYEKTLGIPAAFPQEGIVNPLGKVLADAGKVQLRVAETQKYAYVTTLFNGMTNKAFANEYRVVIPSREEAKVDEHPEMRVKEATERILSALNEGIYDFILADFANADIVAHTGNFDATIKAVRAADEQVGLIAKAVLASGSTLVITSTHGNAEVMMNLRTGSRDLGDNISPVPIYIVAPGYERQKSEAQAVEIEKLNVGVLSDIAPTILELMGIPKPEDMTGISLLQLLR</sequence>
<evidence type="ECO:0000256" key="9">
    <source>
        <dbReference type="NCBIfam" id="TIGR01307"/>
    </source>
</evidence>
<dbReference type="Pfam" id="PF06415">
    <property type="entry name" value="iPGM_N"/>
    <property type="match status" value="1"/>
</dbReference>
<dbReference type="PATRIC" id="fig|1618732.3.peg.188"/>
<dbReference type="GO" id="GO:0006007">
    <property type="term" value="P:glucose catabolic process"/>
    <property type="evidence" value="ECO:0007669"/>
    <property type="project" value="InterPro"/>
</dbReference>
<evidence type="ECO:0000256" key="2">
    <source>
        <dbReference type="ARBA" id="ARBA00001936"/>
    </source>
</evidence>
<dbReference type="InterPro" id="IPR017850">
    <property type="entry name" value="Alkaline_phosphatase_core_sf"/>
</dbReference>
<dbReference type="PIRSF" id="PIRSF001492">
    <property type="entry name" value="IPGAM"/>
    <property type="match status" value="1"/>
</dbReference>
<dbReference type="PANTHER" id="PTHR31637">
    <property type="entry name" value="2,3-BISPHOSPHOGLYCERATE-INDEPENDENT PHOSPHOGLYCERATE MUTASE"/>
    <property type="match status" value="1"/>
</dbReference>
<evidence type="ECO:0000259" key="12">
    <source>
        <dbReference type="Pfam" id="PF06415"/>
    </source>
</evidence>
<comment type="similarity">
    <text evidence="4">Belongs to the BPG-independent phosphoglycerate mutase family.</text>
</comment>
<evidence type="ECO:0000256" key="1">
    <source>
        <dbReference type="ARBA" id="ARBA00000370"/>
    </source>
</evidence>
<dbReference type="InterPro" id="IPR005995">
    <property type="entry name" value="Pgm_bpd_ind"/>
</dbReference>
<feature type="binding site" evidence="10">
    <location>
        <position position="401"/>
    </location>
    <ligand>
        <name>Mn(2+)</name>
        <dbReference type="ChEBI" id="CHEBI:29035"/>
        <label>1</label>
    </ligand>
</feature>
<dbReference type="SUPFAM" id="SSF64158">
    <property type="entry name" value="2,3-Bisphosphoglycerate-independent phosphoglycerate mutase, substrate-binding domain"/>
    <property type="match status" value="1"/>
</dbReference>
<evidence type="ECO:0000313" key="13">
    <source>
        <dbReference type="EMBL" id="KKU22285.1"/>
    </source>
</evidence>
<dbReference type="GO" id="GO:0006096">
    <property type="term" value="P:glycolytic process"/>
    <property type="evidence" value="ECO:0007669"/>
    <property type="project" value="UniProtKB-UniRule"/>
</dbReference>
<dbReference type="PANTHER" id="PTHR31637:SF0">
    <property type="entry name" value="2,3-BISPHOSPHOGLYCERATE-INDEPENDENT PHOSPHOGLYCERATE MUTASE"/>
    <property type="match status" value="1"/>
</dbReference>
<dbReference type="EMBL" id="LCLS01000004">
    <property type="protein sequence ID" value="KKU22285.1"/>
    <property type="molecule type" value="Genomic_DNA"/>
</dbReference>
<comment type="caution">
    <text evidence="13">The sequence shown here is derived from an EMBL/GenBank/DDBJ whole genome shotgun (WGS) entry which is preliminary data.</text>
</comment>
<evidence type="ECO:0000259" key="11">
    <source>
        <dbReference type="Pfam" id="PF01676"/>
    </source>
</evidence>
<dbReference type="CDD" id="cd16010">
    <property type="entry name" value="iPGM"/>
    <property type="match status" value="1"/>
</dbReference>
<keyword evidence="8" id="KW-0413">Isomerase</keyword>
<protein>
    <recommendedName>
        <fullName evidence="9">2,3-bisphosphoglycerate-independent phosphoglycerate mutase</fullName>
        <ecNumber evidence="9">5.4.2.12</ecNumber>
    </recommendedName>
</protein>
<dbReference type="GO" id="GO:0004619">
    <property type="term" value="F:phosphoglycerate mutase activity"/>
    <property type="evidence" value="ECO:0007669"/>
    <property type="project" value="UniProtKB-UniRule"/>
</dbReference>
<comment type="catalytic activity">
    <reaction evidence="1">
        <text>(2R)-2-phosphoglycerate = (2R)-3-phosphoglycerate</text>
        <dbReference type="Rhea" id="RHEA:15901"/>
        <dbReference type="ChEBI" id="CHEBI:58272"/>
        <dbReference type="ChEBI" id="CHEBI:58289"/>
        <dbReference type="EC" id="5.4.2.12"/>
    </reaction>
</comment>
<keyword evidence="5 10" id="KW-0479">Metal-binding</keyword>
<evidence type="ECO:0000256" key="8">
    <source>
        <dbReference type="ARBA" id="ARBA00023235"/>
    </source>
</evidence>
<dbReference type="InterPro" id="IPR006124">
    <property type="entry name" value="Metalloenzyme"/>
</dbReference>
<dbReference type="Proteomes" id="UP000034107">
    <property type="component" value="Unassembled WGS sequence"/>
</dbReference>
<dbReference type="UniPathway" id="UPA00109">
    <property type="reaction ID" value="UER00186"/>
</dbReference>
<comment type="pathway">
    <text evidence="3">Carbohydrate degradation; glycolysis; pyruvate from D-glyceraldehyde 3-phosphate: step 3/5.</text>
</comment>
<comment type="cofactor">
    <cofactor evidence="2">
        <name>Mn(2+)</name>
        <dbReference type="ChEBI" id="CHEBI:29035"/>
    </cofactor>
</comment>
<evidence type="ECO:0000256" key="7">
    <source>
        <dbReference type="ARBA" id="ARBA00023211"/>
    </source>
</evidence>
<dbReference type="Pfam" id="PF01676">
    <property type="entry name" value="Metalloenzyme"/>
    <property type="match status" value="1"/>
</dbReference>
<gene>
    <name evidence="13" type="ORF">UX31_C0004G0014</name>
</gene>
<dbReference type="GO" id="GO:0030145">
    <property type="term" value="F:manganese ion binding"/>
    <property type="evidence" value="ECO:0007669"/>
    <property type="project" value="InterPro"/>
</dbReference>
<dbReference type="Gene3D" id="3.40.1450.10">
    <property type="entry name" value="BPG-independent phosphoglycerate mutase, domain B"/>
    <property type="match status" value="1"/>
</dbReference>
<evidence type="ECO:0000256" key="4">
    <source>
        <dbReference type="ARBA" id="ARBA00008819"/>
    </source>
</evidence>
<dbReference type="AlphaFoldDB" id="A0A0G1RMY5"/>
<dbReference type="NCBIfam" id="TIGR01307">
    <property type="entry name" value="pgm_bpd_ind"/>
    <property type="match status" value="1"/>
</dbReference>
<feature type="binding site" evidence="10">
    <location>
        <position position="405"/>
    </location>
    <ligand>
        <name>Mn(2+)</name>
        <dbReference type="ChEBI" id="CHEBI:29035"/>
        <label>1</label>
    </ligand>
</feature>
<evidence type="ECO:0000256" key="6">
    <source>
        <dbReference type="ARBA" id="ARBA00023152"/>
    </source>
</evidence>
<dbReference type="InterPro" id="IPR036646">
    <property type="entry name" value="PGAM_B_sf"/>
</dbReference>
<evidence type="ECO:0000313" key="14">
    <source>
        <dbReference type="Proteomes" id="UP000034107"/>
    </source>
</evidence>
<name>A0A0G1RMY5_9BACT</name>
<accession>A0A0G1RMY5</accession>
<proteinExistence type="inferred from homology"/>
<dbReference type="GO" id="GO:0005737">
    <property type="term" value="C:cytoplasm"/>
    <property type="evidence" value="ECO:0007669"/>
    <property type="project" value="InterPro"/>
</dbReference>
<dbReference type="Gene3D" id="3.40.720.10">
    <property type="entry name" value="Alkaline Phosphatase, subunit A"/>
    <property type="match status" value="1"/>
</dbReference>
<keyword evidence="7 10" id="KW-0464">Manganese</keyword>
<dbReference type="EC" id="5.4.2.12" evidence="9"/>
<feature type="domain" description="BPG-independent PGAM N-terminal" evidence="12">
    <location>
        <begin position="82"/>
        <end position="297"/>
    </location>
</feature>
<organism evidence="13 14">
    <name type="scientific">Candidatus Nomurabacteria bacterium GW2011_GWA1_46_11</name>
    <dbReference type="NCBI Taxonomy" id="1618732"/>
    <lineage>
        <taxon>Bacteria</taxon>
        <taxon>Candidatus Nomuraibacteriota</taxon>
    </lineage>
</organism>
<keyword evidence="6" id="KW-0324">Glycolysis</keyword>
<evidence type="ECO:0000256" key="3">
    <source>
        <dbReference type="ARBA" id="ARBA00004798"/>
    </source>
</evidence>